<feature type="region of interest" description="Disordered" evidence="1">
    <location>
        <begin position="521"/>
        <end position="545"/>
    </location>
</feature>
<reference evidence="4" key="1">
    <citation type="submission" date="2019-03" db="EMBL/GenBank/DDBJ databases">
        <title>Snf2 controls pulcherriminic acid biosynthesis and connects pigmentation and antifungal activity of the yeast Metschnikowia pulcherrima.</title>
        <authorList>
            <person name="Gore-Lloyd D."/>
            <person name="Sumann I."/>
            <person name="Brachmann A.O."/>
            <person name="Schneeberger K."/>
            <person name="Ortiz-Merino R.A."/>
            <person name="Moreno-Beltran M."/>
            <person name="Schlaefli M."/>
            <person name="Kirner P."/>
            <person name="Santos Kron A."/>
            <person name="Wolfe K.H."/>
            <person name="Piel J."/>
            <person name="Ahrens C.H."/>
            <person name="Henk D."/>
            <person name="Freimoser F.M."/>
        </authorList>
    </citation>
    <scope>NUCLEOTIDE SEQUENCE [LARGE SCALE GENOMIC DNA]</scope>
    <source>
        <strain evidence="4">APC 1.2</strain>
    </source>
</reference>
<dbReference type="InterPro" id="IPR021386">
    <property type="entry name" value="SPP41_DUF3020"/>
</dbReference>
<dbReference type="STRING" id="2163413.A0A4P6XW26"/>
<feature type="region of interest" description="Disordered" evidence="1">
    <location>
        <begin position="310"/>
        <end position="339"/>
    </location>
</feature>
<feature type="compositionally biased region" description="Polar residues" evidence="1">
    <location>
        <begin position="24"/>
        <end position="35"/>
    </location>
</feature>
<protein>
    <recommendedName>
        <fullName evidence="2">DUF3020 domain-containing protein</fullName>
    </recommendedName>
</protein>
<name>A0A4P6XW26_9ASCO</name>
<feature type="region of interest" description="Disordered" evidence="1">
    <location>
        <begin position="858"/>
        <end position="883"/>
    </location>
</feature>
<evidence type="ECO:0000313" key="4">
    <source>
        <dbReference type="Proteomes" id="UP000292447"/>
    </source>
</evidence>
<feature type="compositionally biased region" description="Basic and acidic residues" evidence="1">
    <location>
        <begin position="380"/>
        <end position="391"/>
    </location>
</feature>
<feature type="region of interest" description="Disordered" evidence="1">
    <location>
        <begin position="135"/>
        <end position="172"/>
    </location>
</feature>
<dbReference type="AlphaFoldDB" id="A0A4P6XW26"/>
<feature type="region of interest" description="Disordered" evidence="1">
    <location>
        <begin position="1"/>
        <end position="44"/>
    </location>
</feature>
<feature type="region of interest" description="Disordered" evidence="1">
    <location>
        <begin position="421"/>
        <end position="462"/>
    </location>
</feature>
<evidence type="ECO:0000256" key="1">
    <source>
        <dbReference type="SAM" id="MobiDB-lite"/>
    </source>
</evidence>
<keyword evidence="4" id="KW-1185">Reference proteome</keyword>
<accession>A0A4P6XW26</accession>
<feature type="region of interest" description="Disordered" evidence="1">
    <location>
        <begin position="791"/>
        <end position="817"/>
    </location>
</feature>
<proteinExistence type="predicted"/>
<feature type="domain" description="DUF3020" evidence="2">
    <location>
        <begin position="804"/>
        <end position="852"/>
    </location>
</feature>
<feature type="compositionally biased region" description="Basic and acidic residues" evidence="1">
    <location>
        <begin position="65"/>
        <end position="82"/>
    </location>
</feature>
<evidence type="ECO:0000259" key="2">
    <source>
        <dbReference type="Pfam" id="PF11223"/>
    </source>
</evidence>
<evidence type="ECO:0000313" key="3">
    <source>
        <dbReference type="EMBL" id="QBM91155.1"/>
    </source>
</evidence>
<organism evidence="3 4">
    <name type="scientific">Metschnikowia aff. pulcherrima</name>
    <dbReference type="NCBI Taxonomy" id="2163413"/>
    <lineage>
        <taxon>Eukaryota</taxon>
        <taxon>Fungi</taxon>
        <taxon>Dikarya</taxon>
        <taxon>Ascomycota</taxon>
        <taxon>Saccharomycotina</taxon>
        <taxon>Pichiomycetes</taxon>
        <taxon>Metschnikowiaceae</taxon>
        <taxon>Metschnikowia</taxon>
    </lineage>
</organism>
<feature type="compositionally biased region" description="Basic and acidic residues" evidence="1">
    <location>
        <begin position="12"/>
        <end position="23"/>
    </location>
</feature>
<feature type="compositionally biased region" description="Basic and acidic residues" evidence="1">
    <location>
        <begin position="143"/>
        <end position="157"/>
    </location>
</feature>
<sequence>MTAAHDGLQNQQDHESSLPEHNDTISNALSAGNGDTHTDPNDDLALENAIGDAFKQFAMFGNEPGHAETENHDENHGEKDEQNGQNGQDEVVNDQKKTETESNLLHVDSDAQGQPEPLDTDLAQAVGNLFASLSHDSLAGNSRDPENGQERVDHAEKEGEDVNPDLSQMADGNLPTEARDTQHIEVTQDVIMVEHDGEFAEQKKHDQSTETGELFVDQGQWDPQSEQFVETSTSLQAADGHGHIAQDHSWADPEYSQLPPEHQSLRESIQPKLHFNDRNGQLNEAMDGDDEDLENAIGDAFKNLTEGMSLDQESSHSHGGESSSLHTSNINNANGVSDDENLEDAIGAAFKSLAHGLEGSPAESQYGEPAQDRTVAASSERVRSESRHETETFDAPNNHQDPTDLGDIVHNVVLQIGHLSHTNKPSVADRQAHATGSHENSDTSLPNSAYTRPEEPNEDPSQDLDAALKAAVASAVHSAFPAGSDNAQSQARDPVDKDLDFEQLQMNEILQNAFNMAMQNPQDLVPSTRPPDQEQEDNSKREQEMIGALSSATAAAALAAREAFEKLKLLETNAEVSTNEKDAVLKKPLSIAETLALHRSNMSTGLQRDYSSIKSLEDSMQPGVHTVQPSAQNHPQLSTILSSLSQHIQSGTHSSNLMLVIRQMTNALMHNKKAPATFSKAAQDLFKGIRNSADEKEFYLDLFNKTKQFILSMTDDDVRAKTLAFVDSIVEQIDTPKPKKPQEREEPASDEQFKQKLEDDLPQLYEATFSNLTNVDIPRLRMAIAGIKPDVDSTEHKSRIREGNRERKKKWREENAERNKDNDLRCRVLKRAATKFGETPTEEKLLWIEKEYTKRRNRRINRQKKDEVKAESPPPSDESPMQEPLLVKRITESFNLVTECGHNEDPRAVLSAICATTAVVASACAEALEMTDPLIILDAISLIMHSLFEASMKSGSSRKFDFLVKREENQFTTTNSPESTREELMRKVTALNALNTSAGSSSPAMSTLEALRQSQKRLGLDYLDSIPKRPKAGALDADFNSDADFESGAKVLALPPPTNNSWSSCGSLKMPQYKIPSASGTVTDPELVRMDLSRREFVEPIPKIASPFISNKLGSDSNYYSSQTTLKKPGSLQRPGFSKPASKANSLGFPTLYSTSFRLT</sequence>
<gene>
    <name evidence="3" type="primary">MPUL0G01980</name>
    <name evidence="3" type="ORF">METSCH_G01980</name>
</gene>
<dbReference type="Pfam" id="PF11223">
    <property type="entry name" value="DUF3020"/>
    <property type="match status" value="1"/>
</dbReference>
<feature type="compositionally biased region" description="Polar residues" evidence="1">
    <location>
        <begin position="325"/>
        <end position="335"/>
    </location>
</feature>
<feature type="region of interest" description="Disordered" evidence="1">
    <location>
        <begin position="734"/>
        <end position="753"/>
    </location>
</feature>
<dbReference type="Proteomes" id="UP000292447">
    <property type="component" value="Chromosome VII"/>
</dbReference>
<dbReference type="EMBL" id="CP034462">
    <property type="protein sequence ID" value="QBM91155.1"/>
    <property type="molecule type" value="Genomic_DNA"/>
</dbReference>
<feature type="region of interest" description="Disordered" evidence="1">
    <location>
        <begin position="359"/>
        <end position="405"/>
    </location>
</feature>
<feature type="region of interest" description="Disordered" evidence="1">
    <location>
        <begin position="63"/>
        <end position="92"/>
    </location>
</feature>